<dbReference type="EMBL" id="VXIS01000001">
    <property type="protein sequence ID" value="KAA8915026.1"/>
    <property type="molecule type" value="Genomic_DNA"/>
</dbReference>
<evidence type="ECO:0000313" key="6">
    <source>
        <dbReference type="EMBL" id="KAA8915026.1"/>
    </source>
</evidence>
<dbReference type="InParanoid" id="A0A5J5FCC0"/>
<dbReference type="OrthoDB" id="6730379at2759"/>
<reference evidence="6 7" key="1">
    <citation type="submission" date="2019-09" db="EMBL/GenBank/DDBJ databases">
        <title>Draft genome of the ectomycorrhizal ascomycete Sphaerosporella brunnea.</title>
        <authorList>
            <consortium name="DOE Joint Genome Institute"/>
            <person name="Benucci G.M."/>
            <person name="Marozzi G."/>
            <person name="Antonielli L."/>
            <person name="Sanchez S."/>
            <person name="Marco P."/>
            <person name="Wang X."/>
            <person name="Falini L.B."/>
            <person name="Barry K."/>
            <person name="Haridas S."/>
            <person name="Lipzen A."/>
            <person name="Labutti K."/>
            <person name="Grigoriev I.V."/>
            <person name="Murat C."/>
            <person name="Martin F."/>
            <person name="Albertini E."/>
            <person name="Donnini D."/>
            <person name="Bonito G."/>
        </authorList>
    </citation>
    <scope>NUCLEOTIDE SEQUENCE [LARGE SCALE GENOMIC DNA]</scope>
    <source>
        <strain evidence="6 7">Sb_GMNB300</strain>
    </source>
</reference>
<gene>
    <name evidence="6" type="ORF">FN846DRAFT_3692</name>
</gene>
<dbReference type="SUPFAM" id="SSF54928">
    <property type="entry name" value="RNA-binding domain, RBD"/>
    <property type="match status" value="1"/>
</dbReference>
<dbReference type="SMART" id="SM00360">
    <property type="entry name" value="RRM"/>
    <property type="match status" value="2"/>
</dbReference>
<dbReference type="Gene3D" id="3.30.70.330">
    <property type="match status" value="2"/>
</dbReference>
<keyword evidence="2 3" id="KW-0694">RNA-binding</keyword>
<dbReference type="Pfam" id="PF00076">
    <property type="entry name" value="RRM_1"/>
    <property type="match status" value="2"/>
</dbReference>
<dbReference type="InterPro" id="IPR012677">
    <property type="entry name" value="Nucleotide-bd_a/b_plait_sf"/>
</dbReference>
<accession>A0A5J5FCC0</accession>
<feature type="compositionally biased region" description="Basic and acidic residues" evidence="4">
    <location>
        <begin position="67"/>
        <end position="76"/>
    </location>
</feature>
<name>A0A5J5FCC0_9PEZI</name>
<dbReference type="GO" id="GO:0003723">
    <property type="term" value="F:RNA binding"/>
    <property type="evidence" value="ECO:0007669"/>
    <property type="project" value="UniProtKB-UniRule"/>
</dbReference>
<feature type="region of interest" description="Disordered" evidence="4">
    <location>
        <begin position="49"/>
        <end position="86"/>
    </location>
</feature>
<sequence length="281" mass="31631">MFALRRLTTAASRSPAGPSLVLGLTRATRPHTLAELRVFQQRWYSLEGSEGEGAASGGDRIPVYRTGGERQDRDQDGMAMQPPHKNLPPTKVIYVGNLKYEITIKDLEEKFQEFGEIRGIRIPRTNDTGIPRGFAYVEFGTLAQAAEAIEAMHQAPFHGRRLNCQYVNRQDMRIKNNPESKTLFIGNLSFNTTDDDLNELFKDVVGCVDVRVAMDRRTGQPRGFVHADFTDVASAVKARQQLEGTQLYGRQIRIDFSVPPEERKEMWENRQREAGAEGSSS</sequence>
<feature type="compositionally biased region" description="Basic and acidic residues" evidence="4">
    <location>
        <begin position="261"/>
        <end position="275"/>
    </location>
</feature>
<evidence type="ECO:0000313" key="7">
    <source>
        <dbReference type="Proteomes" id="UP000326924"/>
    </source>
</evidence>
<feature type="region of interest" description="Disordered" evidence="4">
    <location>
        <begin position="261"/>
        <end position="281"/>
    </location>
</feature>
<evidence type="ECO:0000256" key="1">
    <source>
        <dbReference type="ARBA" id="ARBA00022737"/>
    </source>
</evidence>
<dbReference type="AlphaFoldDB" id="A0A5J5FCC0"/>
<evidence type="ECO:0000256" key="2">
    <source>
        <dbReference type="ARBA" id="ARBA00022884"/>
    </source>
</evidence>
<evidence type="ECO:0000256" key="4">
    <source>
        <dbReference type="SAM" id="MobiDB-lite"/>
    </source>
</evidence>
<feature type="domain" description="RRM" evidence="5">
    <location>
        <begin position="91"/>
        <end position="169"/>
    </location>
</feature>
<feature type="domain" description="RRM" evidence="5">
    <location>
        <begin position="181"/>
        <end position="259"/>
    </location>
</feature>
<dbReference type="PANTHER" id="PTHR23236:SF119">
    <property type="entry name" value="NUCLEAR RNA-BINDING PROTEIN SART-3"/>
    <property type="match status" value="1"/>
</dbReference>
<keyword evidence="1" id="KW-0677">Repeat</keyword>
<organism evidence="6 7">
    <name type="scientific">Sphaerosporella brunnea</name>
    <dbReference type="NCBI Taxonomy" id="1250544"/>
    <lineage>
        <taxon>Eukaryota</taxon>
        <taxon>Fungi</taxon>
        <taxon>Dikarya</taxon>
        <taxon>Ascomycota</taxon>
        <taxon>Pezizomycotina</taxon>
        <taxon>Pezizomycetes</taxon>
        <taxon>Pezizales</taxon>
        <taxon>Pyronemataceae</taxon>
        <taxon>Sphaerosporella</taxon>
    </lineage>
</organism>
<dbReference type="InterPro" id="IPR035979">
    <property type="entry name" value="RBD_domain_sf"/>
</dbReference>
<comment type="caution">
    <text evidence="6">The sequence shown here is derived from an EMBL/GenBank/DDBJ whole genome shotgun (WGS) entry which is preliminary data.</text>
</comment>
<dbReference type="InterPro" id="IPR000504">
    <property type="entry name" value="RRM_dom"/>
</dbReference>
<keyword evidence="7" id="KW-1185">Reference proteome</keyword>
<protein>
    <recommendedName>
        <fullName evidence="5">RRM domain-containing protein</fullName>
    </recommendedName>
</protein>
<dbReference type="CDD" id="cd00590">
    <property type="entry name" value="RRM_SF"/>
    <property type="match status" value="1"/>
</dbReference>
<dbReference type="PANTHER" id="PTHR23236">
    <property type="entry name" value="EUKARYOTIC TRANSLATION INITIATION FACTOR 4B/4H"/>
    <property type="match status" value="1"/>
</dbReference>
<dbReference type="Proteomes" id="UP000326924">
    <property type="component" value="Unassembled WGS sequence"/>
</dbReference>
<evidence type="ECO:0000259" key="5">
    <source>
        <dbReference type="PROSITE" id="PS50102"/>
    </source>
</evidence>
<evidence type="ECO:0000256" key="3">
    <source>
        <dbReference type="PROSITE-ProRule" id="PRU00176"/>
    </source>
</evidence>
<proteinExistence type="predicted"/>
<dbReference type="PROSITE" id="PS50102">
    <property type="entry name" value="RRM"/>
    <property type="match status" value="2"/>
</dbReference>